<feature type="signal peptide" evidence="1">
    <location>
        <begin position="1"/>
        <end position="20"/>
    </location>
</feature>
<evidence type="ECO:0000313" key="2">
    <source>
        <dbReference type="EMBL" id="OGX85062.1"/>
    </source>
</evidence>
<dbReference type="RefSeq" id="WP_070734464.1">
    <property type="nucleotide sequence ID" value="NZ_MDZC01000063.1"/>
</dbReference>
<gene>
    <name evidence="2" type="ORF">BEN48_15145</name>
</gene>
<dbReference type="SUPFAM" id="SSF53474">
    <property type="entry name" value="alpha/beta-Hydrolases"/>
    <property type="match status" value="1"/>
</dbReference>
<dbReference type="AlphaFoldDB" id="A0A1G1T2H8"/>
<name>A0A1G1T2H8_9BACT</name>
<accession>A0A1G1T2H8</accession>
<comment type="caution">
    <text evidence="2">The sequence shown here is derived from an EMBL/GenBank/DDBJ whole genome shotgun (WGS) entry which is preliminary data.</text>
</comment>
<dbReference type="STRING" id="1908236.BEN48_15145"/>
<protein>
    <submittedName>
        <fullName evidence="2">Uncharacterized protein</fullName>
    </submittedName>
</protein>
<reference evidence="2 3" key="1">
    <citation type="submission" date="2016-08" db="EMBL/GenBank/DDBJ databases">
        <title>Hymenobacter coccineus sp. nov., Hymenobacter lapidarius sp. nov. and Hymenobacter glacialis sp. nov., isolated from Antarctic soil.</title>
        <authorList>
            <person name="Sedlacek I."/>
            <person name="Kralova S."/>
            <person name="Kyrova K."/>
            <person name="Maslanova I."/>
            <person name="Stankova E."/>
            <person name="Vrbovska V."/>
            <person name="Nemec M."/>
            <person name="Bartak M."/>
            <person name="Svec P."/>
            <person name="Busse H.-J."/>
            <person name="Pantucek R."/>
        </authorList>
    </citation>
    <scope>NUCLEOTIDE SEQUENCE [LARGE SCALE GENOMIC DNA]</scope>
    <source>
        <strain evidence="2 3">CCM 8648</strain>
    </source>
</reference>
<dbReference type="Gene3D" id="3.40.50.1820">
    <property type="entry name" value="alpha/beta hydrolase"/>
    <property type="match status" value="1"/>
</dbReference>
<keyword evidence="1" id="KW-0732">Signal</keyword>
<organism evidence="2 3">
    <name type="scientific">Hymenobacter glacialis</name>
    <dbReference type="NCBI Taxonomy" id="1908236"/>
    <lineage>
        <taxon>Bacteria</taxon>
        <taxon>Pseudomonadati</taxon>
        <taxon>Bacteroidota</taxon>
        <taxon>Cytophagia</taxon>
        <taxon>Cytophagales</taxon>
        <taxon>Hymenobacteraceae</taxon>
        <taxon>Hymenobacter</taxon>
    </lineage>
</organism>
<sequence>MRIWGLILVLQLGLAAAASAQTALPRRTPAEFGFRHLVVMYGRDSVDVLVLSQPGEEKQKKPLLFWVQGSLPTPLVLYDRQGAFPVFPFHPKAVLKNCHLVIVSKPGIPLMADVEGRDPNQMFGRTAPPPYYCARNYLDYFVQRDVALLRYIKKQPWVDKSHVVAAGHSQGSTIVAHLAAVPGLVSHAVYLSGNSLGQLMSMLAESRQREDSVAAVATFQRWQTAVAHPTFADCVGDDPRSLFGFGTAVLPMLLRVQVPVYVGYGTRDRGVAGNDFLRLECIRLHKTNFTFREYPGREHNFFGFKGGQINYDDFYWDRVGDEFLRWAGLLPNSK</sequence>
<dbReference type="InterPro" id="IPR029058">
    <property type="entry name" value="AB_hydrolase_fold"/>
</dbReference>
<feature type="chain" id="PRO_5009578852" evidence="1">
    <location>
        <begin position="21"/>
        <end position="334"/>
    </location>
</feature>
<keyword evidence="3" id="KW-1185">Reference proteome</keyword>
<evidence type="ECO:0000256" key="1">
    <source>
        <dbReference type="SAM" id="SignalP"/>
    </source>
</evidence>
<evidence type="ECO:0000313" key="3">
    <source>
        <dbReference type="Proteomes" id="UP000177791"/>
    </source>
</evidence>
<dbReference type="OrthoDB" id="1118238at2"/>
<proteinExistence type="predicted"/>
<dbReference type="Proteomes" id="UP000177791">
    <property type="component" value="Unassembled WGS sequence"/>
</dbReference>
<dbReference type="EMBL" id="MDZC01000063">
    <property type="protein sequence ID" value="OGX85062.1"/>
    <property type="molecule type" value="Genomic_DNA"/>
</dbReference>